<protein>
    <recommendedName>
        <fullName evidence="15">Membrane protein C24H6.13</fullName>
    </recommendedName>
</protein>
<gene>
    <name evidence="13" type="ORF">BBAD15_g11113</name>
</gene>
<dbReference type="HOGENOM" id="CLU_002458_2_1_1"/>
<evidence type="ECO:0000313" key="14">
    <source>
        <dbReference type="Proteomes" id="UP000030106"/>
    </source>
</evidence>
<evidence type="ECO:0000256" key="6">
    <source>
        <dbReference type="ARBA" id="ARBA00023136"/>
    </source>
</evidence>
<feature type="transmembrane region" description="Helical" evidence="8">
    <location>
        <begin position="467"/>
        <end position="495"/>
    </location>
</feature>
<comment type="similarity">
    <text evidence="2">Belongs to the CSC1 (TC 1.A.17) family.</text>
</comment>
<dbReference type="GO" id="GO:0005227">
    <property type="term" value="F:calcium-activated cation channel activity"/>
    <property type="evidence" value="ECO:0007669"/>
    <property type="project" value="InterPro"/>
</dbReference>
<comment type="caution">
    <text evidence="13">The sequence shown here is derived from an EMBL/GenBank/DDBJ whole genome shotgun (WGS) entry which is preliminary data.</text>
</comment>
<keyword evidence="4 8" id="KW-0812">Transmembrane</keyword>
<dbReference type="InterPro" id="IPR045122">
    <property type="entry name" value="Csc1-like"/>
</dbReference>
<dbReference type="Pfam" id="PF14703">
    <property type="entry name" value="PHM7_cyt"/>
    <property type="match status" value="1"/>
</dbReference>
<evidence type="ECO:0000256" key="1">
    <source>
        <dbReference type="ARBA" id="ARBA00004141"/>
    </source>
</evidence>
<feature type="transmembrane region" description="Helical" evidence="8">
    <location>
        <begin position="608"/>
        <end position="632"/>
    </location>
</feature>
<dbReference type="STRING" id="1245745.A0A0A2VBD3"/>
<feature type="region of interest" description="Disordered" evidence="7">
    <location>
        <begin position="884"/>
        <end position="903"/>
    </location>
</feature>
<keyword evidence="3" id="KW-0813">Transport</keyword>
<evidence type="ECO:0000256" key="8">
    <source>
        <dbReference type="SAM" id="Phobius"/>
    </source>
</evidence>
<evidence type="ECO:0000256" key="7">
    <source>
        <dbReference type="SAM" id="MobiDB-lite"/>
    </source>
</evidence>
<dbReference type="Pfam" id="PF02714">
    <property type="entry name" value="RSN1_7TM"/>
    <property type="match status" value="1"/>
</dbReference>
<dbReference type="AlphaFoldDB" id="A0A0A2VBD3"/>
<accession>A0A0A2VBD3</accession>
<dbReference type="InterPro" id="IPR032880">
    <property type="entry name" value="CSC1/OSCA1-like_N"/>
</dbReference>
<evidence type="ECO:0000259" key="10">
    <source>
        <dbReference type="Pfam" id="PF12621"/>
    </source>
</evidence>
<feature type="domain" description="CSC1/OSCA1-like 7TM region" evidence="9">
    <location>
        <begin position="421"/>
        <end position="693"/>
    </location>
</feature>
<keyword evidence="5 8" id="KW-1133">Transmembrane helix</keyword>
<feature type="domain" description="10TM putative phosphate transporter extracellular tail" evidence="10">
    <location>
        <begin position="801"/>
        <end position="895"/>
    </location>
</feature>
<comment type="subcellular location">
    <subcellularLocation>
        <location evidence="1">Membrane</location>
        <topology evidence="1">Multi-pass membrane protein</topology>
    </subcellularLocation>
</comment>
<dbReference type="GO" id="GO:0005886">
    <property type="term" value="C:plasma membrane"/>
    <property type="evidence" value="ECO:0007669"/>
    <property type="project" value="TreeGrafter"/>
</dbReference>
<dbReference type="eggNOG" id="KOG1134">
    <property type="taxonomic scope" value="Eukaryota"/>
</dbReference>
<feature type="transmembrane region" description="Helical" evidence="8">
    <location>
        <begin position="423"/>
        <end position="447"/>
    </location>
</feature>
<dbReference type="InterPro" id="IPR022257">
    <property type="entry name" value="PHM7_ext"/>
</dbReference>
<evidence type="ECO:0000256" key="3">
    <source>
        <dbReference type="ARBA" id="ARBA00022448"/>
    </source>
</evidence>
<dbReference type="PANTHER" id="PTHR13018:SF26">
    <property type="entry name" value="DOMAIN PROTEIN, PUTATIVE (AFU_ORTHOLOGUE AFUA_5G10920)-RELATED"/>
    <property type="match status" value="1"/>
</dbReference>
<keyword evidence="6 8" id="KW-0472">Membrane</keyword>
<dbReference type="EMBL" id="ANFO01001188">
    <property type="protein sequence ID" value="KGQ03642.1"/>
    <property type="molecule type" value="Genomic_DNA"/>
</dbReference>
<feature type="transmembrane region" description="Helical" evidence="8">
    <location>
        <begin position="702"/>
        <end position="720"/>
    </location>
</feature>
<evidence type="ECO:0000256" key="5">
    <source>
        <dbReference type="ARBA" id="ARBA00022989"/>
    </source>
</evidence>
<feature type="transmembrane region" description="Helical" evidence="8">
    <location>
        <begin position="41"/>
        <end position="63"/>
    </location>
</feature>
<dbReference type="Proteomes" id="UP000030106">
    <property type="component" value="Unassembled WGS sequence"/>
</dbReference>
<evidence type="ECO:0000259" key="9">
    <source>
        <dbReference type="Pfam" id="PF02714"/>
    </source>
</evidence>
<dbReference type="Pfam" id="PF12621">
    <property type="entry name" value="PHM7_ext"/>
    <property type="match status" value="1"/>
</dbReference>
<evidence type="ECO:0000259" key="11">
    <source>
        <dbReference type="Pfam" id="PF13967"/>
    </source>
</evidence>
<sequence>MLSPKIPTRDRASQLRRLRFRVRHYAAIRCLISPANNLHSGMISTLVPVLVVSAVYFVIWLVARRSQTRFYEPRAYLGSLRPYERSPALPKGWFNWIGPFWKIPDETALRHQSLDAYLFIRYLKVCTIIAFVSLCITWPILFPVNATGGGGQAQLDILSFSNVDSSTHKNYYYAHCFVGWVVYGFVMYMITRELIFYINIRNAFFNHPNYARRISARTVLFTNVPQDYLDEARLEAMYPGAIRHLWIAGDVKELDEAVTKRDEAALKLEKGEVSLIKAVNKARAKELKKNGGNAEEQAAVTHDAETGNIASRWIPDKKRPSHRLGFLGLLGKKVDTIEWGRSELRESIPKIQAAQNQYLAGNYTKVPAVFIEFNTQRQAQDAYQSVSHHTALHMEPKAIGVQPQDVIWKNLGLPWWQLVIRRYAVYAAVTALIVFWAIPVAIIGVISSVNTIKSLPGLTWIGSIPPVILGVVSNLLPSVALAILMSFVPVFMRGFSHLAGAKTNTEAELFTQQSYFIFQVIQVFLIRTMTNAFADSIVQIAQNTSQILPALATNIPKASNFYISYFIVQGLTIAIGTLTQVVGLFVFRLLYKYLSGTPRALFEKWTTLAGVLWGSVLPVYTNIVVIGITYSVIAPLMLFWSTLGLFLFYLAYRYNLIFVSQTTVDTKGLIYPRALKQLFVGVYLGEVCIFALFVLAKTPGPAVLMGVFVFFTILYNITLLKTFAPLLHGIPTSLEVESQLASGHLGSAATGDAYDYKKANAAENGAHAASASNGANGTHANGNSATAPTAAKPKGNIFQRFLKPWIYSDYHVLQRLIPANDYDVANEISPESEAQAYLPPAVYKQAPDLWIPEDAAGVSKQEIAQTSKVIPISDAGCTLDEKNNMHWDEDNARPPIYTEKPEY</sequence>
<dbReference type="InterPro" id="IPR003864">
    <property type="entry name" value="CSC1/OSCA1-like_7TM"/>
</dbReference>
<evidence type="ECO:0000259" key="12">
    <source>
        <dbReference type="Pfam" id="PF14703"/>
    </source>
</evidence>
<feature type="transmembrane region" description="Helical" evidence="8">
    <location>
        <begin position="638"/>
        <end position="657"/>
    </location>
</feature>
<organism evidence="13 14">
    <name type="scientific">Beauveria bassiana D1-5</name>
    <dbReference type="NCBI Taxonomy" id="1245745"/>
    <lineage>
        <taxon>Eukaryota</taxon>
        <taxon>Fungi</taxon>
        <taxon>Dikarya</taxon>
        <taxon>Ascomycota</taxon>
        <taxon>Pezizomycotina</taxon>
        <taxon>Sordariomycetes</taxon>
        <taxon>Hypocreomycetidae</taxon>
        <taxon>Hypocreales</taxon>
        <taxon>Cordycipitaceae</taxon>
        <taxon>Beauveria</taxon>
    </lineage>
</organism>
<feature type="transmembrane region" description="Helical" evidence="8">
    <location>
        <begin position="119"/>
        <end position="141"/>
    </location>
</feature>
<feature type="domain" description="CSC1/OSCA1-like cytosolic" evidence="12">
    <location>
        <begin position="216"/>
        <end position="410"/>
    </location>
</feature>
<dbReference type="OrthoDB" id="1076608at2759"/>
<feature type="region of interest" description="Disordered" evidence="7">
    <location>
        <begin position="767"/>
        <end position="791"/>
    </location>
</feature>
<evidence type="ECO:0008006" key="15">
    <source>
        <dbReference type="Google" id="ProtNLM"/>
    </source>
</evidence>
<feature type="transmembrane region" description="Helical" evidence="8">
    <location>
        <begin position="561"/>
        <end position="587"/>
    </location>
</feature>
<evidence type="ECO:0000313" key="13">
    <source>
        <dbReference type="EMBL" id="KGQ03642.1"/>
    </source>
</evidence>
<dbReference type="PANTHER" id="PTHR13018">
    <property type="entry name" value="PROBABLE MEMBRANE PROTEIN DUF221-RELATED"/>
    <property type="match status" value="1"/>
</dbReference>
<feature type="transmembrane region" description="Helical" evidence="8">
    <location>
        <begin position="171"/>
        <end position="191"/>
    </location>
</feature>
<dbReference type="InterPro" id="IPR027815">
    <property type="entry name" value="CSC1/OSCA1-like_cyt"/>
</dbReference>
<reference evidence="13 14" key="1">
    <citation type="submission" date="2012-10" db="EMBL/GenBank/DDBJ databases">
        <title>Genome sequencing and analysis of entomopathogenic fungi Beauveria bassiana D1-5.</title>
        <authorList>
            <person name="Li Q."/>
            <person name="Wang L."/>
            <person name="Zhang Z."/>
            <person name="Wang Q."/>
            <person name="Ren J."/>
            <person name="Wang M."/>
            <person name="Xu W."/>
            <person name="Wang J."/>
            <person name="Lu Y."/>
            <person name="Du Q."/>
            <person name="Sun Z."/>
        </authorList>
    </citation>
    <scope>NUCLEOTIDE SEQUENCE [LARGE SCALE GENOMIC DNA]</scope>
    <source>
        <strain evidence="13 14">D1-5</strain>
    </source>
</reference>
<feature type="transmembrane region" description="Helical" evidence="8">
    <location>
        <begin position="678"/>
        <end position="696"/>
    </location>
</feature>
<feature type="compositionally biased region" description="Low complexity" evidence="7">
    <location>
        <begin position="767"/>
        <end position="787"/>
    </location>
</feature>
<dbReference type="Pfam" id="PF13967">
    <property type="entry name" value="RSN1_TM"/>
    <property type="match status" value="1"/>
</dbReference>
<feature type="domain" description="CSC1/OSCA1-like N-terminal transmembrane" evidence="11">
    <location>
        <begin position="42"/>
        <end position="193"/>
    </location>
</feature>
<evidence type="ECO:0000256" key="4">
    <source>
        <dbReference type="ARBA" id="ARBA00022692"/>
    </source>
</evidence>
<evidence type="ECO:0000256" key="2">
    <source>
        <dbReference type="ARBA" id="ARBA00007779"/>
    </source>
</evidence>
<name>A0A0A2VBD3_BEABA</name>
<proteinExistence type="inferred from homology"/>